<organism evidence="1 2">
    <name type="scientific">Neorhizobium alkalisoli</name>
    <dbReference type="NCBI Taxonomy" id="528178"/>
    <lineage>
        <taxon>Bacteria</taxon>
        <taxon>Pseudomonadati</taxon>
        <taxon>Pseudomonadota</taxon>
        <taxon>Alphaproteobacteria</taxon>
        <taxon>Hyphomicrobiales</taxon>
        <taxon>Rhizobiaceae</taxon>
        <taxon>Rhizobium/Agrobacterium group</taxon>
        <taxon>Neorhizobium</taxon>
    </lineage>
</organism>
<dbReference type="EMBL" id="VIWP01000001">
    <property type="protein sequence ID" value="TWF58539.1"/>
    <property type="molecule type" value="Genomic_DNA"/>
</dbReference>
<sequence length="86" mass="9477">MQNDLSITDVINDPLIAQLRHADGMSAERFARLMECASNAYTANALGKLHDHRVDMFYRGIGAGELDGAMPVKPDFQKMCCSASSW</sequence>
<dbReference type="Proteomes" id="UP000320653">
    <property type="component" value="Unassembled WGS sequence"/>
</dbReference>
<name>A0A561R7F2_9HYPH</name>
<protein>
    <submittedName>
        <fullName evidence="1">Uncharacterized protein</fullName>
    </submittedName>
</protein>
<comment type="caution">
    <text evidence="1">The sequence shown here is derived from an EMBL/GenBank/DDBJ whole genome shotgun (WGS) entry which is preliminary data.</text>
</comment>
<dbReference type="RefSeq" id="WP_145631757.1">
    <property type="nucleotide sequence ID" value="NZ_VIWP01000001.1"/>
</dbReference>
<evidence type="ECO:0000313" key="1">
    <source>
        <dbReference type="EMBL" id="TWF58539.1"/>
    </source>
</evidence>
<dbReference type="OrthoDB" id="7365361at2"/>
<evidence type="ECO:0000313" key="2">
    <source>
        <dbReference type="Proteomes" id="UP000320653"/>
    </source>
</evidence>
<reference evidence="1 2" key="1">
    <citation type="submission" date="2019-06" db="EMBL/GenBank/DDBJ databases">
        <title>Sorghum-associated microbial communities from plants grown in Nebraska, USA.</title>
        <authorList>
            <person name="Schachtman D."/>
        </authorList>
    </citation>
    <scope>NUCLEOTIDE SEQUENCE [LARGE SCALE GENOMIC DNA]</scope>
    <source>
        <strain evidence="1 2">1225</strain>
    </source>
</reference>
<accession>A0A561R7F2</accession>
<dbReference type="AlphaFoldDB" id="A0A561R7F2"/>
<keyword evidence="2" id="KW-1185">Reference proteome</keyword>
<gene>
    <name evidence="1" type="ORF">FHW37_101343</name>
</gene>
<proteinExistence type="predicted"/>